<dbReference type="OrthoDB" id="6616542at2759"/>
<dbReference type="eggNOG" id="ENOG502S7R9">
    <property type="taxonomic scope" value="Eukaryota"/>
</dbReference>
<proteinExistence type="predicted"/>
<evidence type="ECO:0000313" key="1">
    <source>
        <dbReference type="EMBL" id="EGI69130.1"/>
    </source>
</evidence>
<protein>
    <submittedName>
        <fullName evidence="1">Uncharacterized protein</fullName>
    </submittedName>
</protein>
<evidence type="ECO:0000313" key="2">
    <source>
        <dbReference type="Proteomes" id="UP000007755"/>
    </source>
</evidence>
<accession>F4W9F5</accession>
<reference evidence="1" key="1">
    <citation type="submission" date="2011-02" db="EMBL/GenBank/DDBJ databases">
        <title>The genome of the leaf-cutting ant Acromyrmex echinatior suggests key adaptations to social evolution and fungus farming.</title>
        <authorList>
            <person name="Nygaard S."/>
            <person name="Zhang G."/>
        </authorList>
    </citation>
    <scope>NUCLEOTIDE SEQUENCE</scope>
</reference>
<dbReference type="InParanoid" id="F4W9F5"/>
<name>F4W9F5_ACREC</name>
<gene>
    <name evidence="1" type="ORF">G5I_02107</name>
</gene>
<sequence>MTDGKREQILLSRMNTCAKSLRIQTLRQQYLKKLIEVLFNTPLRKTMLQILMILFICSLDLLSAHPMEEPTKFTLGNIQNNAENAVPSKLEITKELLERVGDAIRIGRGRFVNLIILARNNIINRAEQINSEFNLDPSIVKSDKPQSRSSILPIQNTTPIVLFQPQEIIRLENETAQAILEKRKLDNIRQLLDTFLTPKPLVDRIKDEQKYGNSGDKFIGIGRTFINGYENFSNFLNNLIGTFQWYWIFSVQNMIGKFPVDIVKQTSRGITQTLDKLGARIVGLA</sequence>
<keyword evidence="2" id="KW-1185">Reference proteome</keyword>
<dbReference type="AlphaFoldDB" id="F4W9F5"/>
<dbReference type="Proteomes" id="UP000007755">
    <property type="component" value="Unassembled WGS sequence"/>
</dbReference>
<organism evidence="2">
    <name type="scientific">Acromyrmex echinatior</name>
    <name type="common">Panamanian leafcutter ant</name>
    <name type="synonym">Acromyrmex octospinosus echinatior</name>
    <dbReference type="NCBI Taxonomy" id="103372"/>
    <lineage>
        <taxon>Eukaryota</taxon>
        <taxon>Metazoa</taxon>
        <taxon>Ecdysozoa</taxon>
        <taxon>Arthropoda</taxon>
        <taxon>Hexapoda</taxon>
        <taxon>Insecta</taxon>
        <taxon>Pterygota</taxon>
        <taxon>Neoptera</taxon>
        <taxon>Endopterygota</taxon>
        <taxon>Hymenoptera</taxon>
        <taxon>Apocrita</taxon>
        <taxon>Aculeata</taxon>
        <taxon>Formicoidea</taxon>
        <taxon>Formicidae</taxon>
        <taxon>Myrmicinae</taxon>
        <taxon>Acromyrmex</taxon>
    </lineage>
</organism>
<dbReference type="EMBL" id="GL888030">
    <property type="protein sequence ID" value="EGI69130.1"/>
    <property type="molecule type" value="Genomic_DNA"/>
</dbReference>